<gene>
    <name evidence="3" type="ORF">BOO71_0005089</name>
    <name evidence="2" type="ORF">BOO71_0009382</name>
</gene>
<dbReference type="EMBL" id="MSTI01000107">
    <property type="protein sequence ID" value="OLV17256.1"/>
    <property type="molecule type" value="Genomic_DNA"/>
</dbReference>
<feature type="chain" id="PRO_5011081598" evidence="1">
    <location>
        <begin position="21"/>
        <end position="329"/>
    </location>
</feature>
<proteinExistence type="predicted"/>
<feature type="signal peptide" evidence="1">
    <location>
        <begin position="1"/>
        <end position="20"/>
    </location>
</feature>
<organism evidence="2 4">
    <name type="scientific">Deinococcus marmoris</name>
    <dbReference type="NCBI Taxonomy" id="249408"/>
    <lineage>
        <taxon>Bacteria</taxon>
        <taxon>Thermotogati</taxon>
        <taxon>Deinococcota</taxon>
        <taxon>Deinococci</taxon>
        <taxon>Deinococcales</taxon>
        <taxon>Deinococcaceae</taxon>
        <taxon>Deinococcus</taxon>
    </lineage>
</organism>
<keyword evidence="4" id="KW-1185">Reference proteome</keyword>
<dbReference type="STRING" id="249408.BOO71_0005089"/>
<evidence type="ECO:0000313" key="2">
    <source>
        <dbReference type="EMBL" id="OLV17256.1"/>
    </source>
</evidence>
<dbReference type="RefSeq" id="WP_075831558.1">
    <property type="nucleotide sequence ID" value="NZ_MSTI01000062.1"/>
</dbReference>
<sequence>MTIRSGFLLLTFALSASALAAPRDAVTFVGVLEQMRGHYDAMLLNVQTGNQELALKHASHPANELYDAVKADLTPDLRARFLKDFQGINAALKANKPQAVQAALTGFSANVDQAIATIPAVTRNDPKYGARVISTILGNTKTEYSGGVSGGKVSNLTEYQDARFYLARATGWLTRYQTKFPADQGGQTAAALRQAKALLAAQADARLFNAQLDRARTELSEISGDPLAPSRGPMADFASIETLLTTARQHYTGGMTDAANEAVISAYLDHYEQLEAPLAVKNKTLELKLEETLKNGLRELIRQRVTPARFSAAIDATLKELKTARGLLQ</sequence>
<keyword evidence="1" id="KW-0732">Signal</keyword>
<dbReference type="Proteomes" id="UP000186607">
    <property type="component" value="Unassembled WGS sequence"/>
</dbReference>
<reference evidence="2 4" key="1">
    <citation type="submission" date="2017-01" db="EMBL/GenBank/DDBJ databases">
        <title>Genome Analysis of Deinococcus marmoris KOPRI26562.</title>
        <authorList>
            <person name="Kim J.H."/>
            <person name="Oh H.-M."/>
        </authorList>
    </citation>
    <scope>NUCLEOTIDE SEQUENCE [LARGE SCALE GENOMIC DNA]</scope>
    <source>
        <strain evidence="2 4">KOPRI26562</strain>
    </source>
</reference>
<evidence type="ECO:0000313" key="3">
    <source>
        <dbReference type="EMBL" id="OLV18683.1"/>
    </source>
</evidence>
<dbReference type="EMBL" id="MSTI01000062">
    <property type="protein sequence ID" value="OLV18683.1"/>
    <property type="molecule type" value="Genomic_DNA"/>
</dbReference>
<evidence type="ECO:0000256" key="1">
    <source>
        <dbReference type="SAM" id="SignalP"/>
    </source>
</evidence>
<accession>A0A1U7NWH2</accession>
<dbReference type="AlphaFoldDB" id="A0A1U7NWH2"/>
<dbReference type="OrthoDB" id="65747at2"/>
<protein>
    <submittedName>
        <fullName evidence="2">Uncharacterized protein</fullName>
    </submittedName>
</protein>
<name>A0A1U7NWH2_9DEIO</name>
<evidence type="ECO:0000313" key="4">
    <source>
        <dbReference type="Proteomes" id="UP000186607"/>
    </source>
</evidence>
<comment type="caution">
    <text evidence="2">The sequence shown here is derived from an EMBL/GenBank/DDBJ whole genome shotgun (WGS) entry which is preliminary data.</text>
</comment>